<gene>
    <name evidence="1" type="ORF">Tco_0769006</name>
</gene>
<accession>A0ABQ4Z8D3</accession>
<dbReference type="EMBL" id="BQNB010011118">
    <property type="protein sequence ID" value="GJS86370.1"/>
    <property type="molecule type" value="Genomic_DNA"/>
</dbReference>
<dbReference type="Proteomes" id="UP001151760">
    <property type="component" value="Unassembled WGS sequence"/>
</dbReference>
<proteinExistence type="predicted"/>
<keyword evidence="2" id="KW-1185">Reference proteome</keyword>
<evidence type="ECO:0000313" key="2">
    <source>
        <dbReference type="Proteomes" id="UP001151760"/>
    </source>
</evidence>
<comment type="caution">
    <text evidence="1">The sequence shown here is derived from an EMBL/GenBank/DDBJ whole genome shotgun (WGS) entry which is preliminary data.</text>
</comment>
<reference evidence="1" key="2">
    <citation type="submission" date="2022-01" db="EMBL/GenBank/DDBJ databases">
        <authorList>
            <person name="Yamashiro T."/>
            <person name="Shiraishi A."/>
            <person name="Satake H."/>
            <person name="Nakayama K."/>
        </authorList>
    </citation>
    <scope>NUCLEOTIDE SEQUENCE</scope>
</reference>
<sequence length="152" mass="17322">MAGVRYEREAAGSERETEMGRVGEWGGWALYFINTFLRLAKGIVDFGNGILTIYPDTTIFDDDSSDNLENIFANVDVTDLLPLEITHIPRFVCNMVKNAIIKRKPSKNCKMSYDSEGPSLTVNRVLTREELSMEELEKDLWERIIILSKKGQ</sequence>
<organism evidence="1 2">
    <name type="scientific">Tanacetum coccineum</name>
    <dbReference type="NCBI Taxonomy" id="301880"/>
    <lineage>
        <taxon>Eukaryota</taxon>
        <taxon>Viridiplantae</taxon>
        <taxon>Streptophyta</taxon>
        <taxon>Embryophyta</taxon>
        <taxon>Tracheophyta</taxon>
        <taxon>Spermatophyta</taxon>
        <taxon>Magnoliopsida</taxon>
        <taxon>eudicotyledons</taxon>
        <taxon>Gunneridae</taxon>
        <taxon>Pentapetalae</taxon>
        <taxon>asterids</taxon>
        <taxon>campanulids</taxon>
        <taxon>Asterales</taxon>
        <taxon>Asteraceae</taxon>
        <taxon>Asteroideae</taxon>
        <taxon>Anthemideae</taxon>
        <taxon>Anthemidinae</taxon>
        <taxon>Tanacetum</taxon>
    </lineage>
</organism>
<name>A0ABQ4Z8D3_9ASTR</name>
<evidence type="ECO:0000313" key="1">
    <source>
        <dbReference type="EMBL" id="GJS86370.1"/>
    </source>
</evidence>
<protein>
    <submittedName>
        <fullName evidence="1">Uncharacterized protein</fullName>
    </submittedName>
</protein>
<reference evidence="1" key="1">
    <citation type="journal article" date="2022" name="Int. J. Mol. Sci.">
        <title>Draft Genome of Tanacetum Coccineum: Genomic Comparison of Closely Related Tanacetum-Family Plants.</title>
        <authorList>
            <person name="Yamashiro T."/>
            <person name="Shiraishi A."/>
            <person name="Nakayama K."/>
            <person name="Satake H."/>
        </authorList>
    </citation>
    <scope>NUCLEOTIDE SEQUENCE</scope>
</reference>